<dbReference type="SMART" id="SM00724">
    <property type="entry name" value="TLC"/>
    <property type="match status" value="1"/>
</dbReference>
<evidence type="ECO:0000259" key="7">
    <source>
        <dbReference type="PROSITE" id="PS50922"/>
    </source>
</evidence>
<accession>A0A8S1IKS3</accession>
<feature type="transmembrane region" description="Helical" evidence="6">
    <location>
        <begin position="184"/>
        <end position="204"/>
    </location>
</feature>
<dbReference type="PANTHER" id="PTHR13439">
    <property type="entry name" value="CT120 PROTEIN"/>
    <property type="match status" value="1"/>
</dbReference>
<evidence type="ECO:0000256" key="4">
    <source>
        <dbReference type="ARBA" id="ARBA00023136"/>
    </source>
</evidence>
<evidence type="ECO:0000256" key="3">
    <source>
        <dbReference type="ARBA" id="ARBA00022989"/>
    </source>
</evidence>
<dbReference type="InterPro" id="IPR050846">
    <property type="entry name" value="TLCD"/>
</dbReference>
<reference evidence="8" key="1">
    <citation type="submission" date="2020-12" db="EMBL/GenBank/DDBJ databases">
        <authorList>
            <person name="Iha C."/>
        </authorList>
    </citation>
    <scope>NUCLEOTIDE SEQUENCE</scope>
</reference>
<dbReference type="EMBL" id="CAJHUC010000321">
    <property type="protein sequence ID" value="CAD7695237.1"/>
    <property type="molecule type" value="Genomic_DNA"/>
</dbReference>
<dbReference type="InterPro" id="IPR006634">
    <property type="entry name" value="TLC-dom"/>
</dbReference>
<dbReference type="PANTHER" id="PTHR13439:SF66">
    <property type="entry name" value="BCDNA.GH12326"/>
    <property type="match status" value="1"/>
</dbReference>
<feature type="transmembrane region" description="Helical" evidence="6">
    <location>
        <begin position="150"/>
        <end position="172"/>
    </location>
</feature>
<comment type="caution">
    <text evidence="8">The sequence shown here is derived from an EMBL/GenBank/DDBJ whole genome shotgun (WGS) entry which is preliminary data.</text>
</comment>
<feature type="transmembrane region" description="Helical" evidence="6">
    <location>
        <begin position="224"/>
        <end position="244"/>
    </location>
</feature>
<evidence type="ECO:0000313" key="8">
    <source>
        <dbReference type="EMBL" id="CAD7695237.1"/>
    </source>
</evidence>
<keyword evidence="4 5" id="KW-0472">Membrane</keyword>
<evidence type="ECO:0000256" key="1">
    <source>
        <dbReference type="ARBA" id="ARBA00004141"/>
    </source>
</evidence>
<keyword evidence="2 5" id="KW-0812">Transmembrane</keyword>
<gene>
    <name evidence="8" type="ORF">OSTQU699_LOCUS598</name>
</gene>
<proteinExistence type="predicted"/>
<protein>
    <recommendedName>
        <fullName evidence="7">TLC domain-containing protein</fullName>
    </recommendedName>
</protein>
<evidence type="ECO:0000256" key="5">
    <source>
        <dbReference type="PROSITE-ProRule" id="PRU00205"/>
    </source>
</evidence>
<keyword evidence="3 6" id="KW-1133">Transmembrane helix</keyword>
<sequence length="262" mass="29184">MSGSDVVIRFGHPPAAFFISILTYGAITVASTLTLRLWGDPQGGSTPRPQDTPLRASISLASLVHACVMTVVGTVVTFGEDWSTKHIVYGQSPLVPFFVAWEVGYLLEDLAAMAYSKMAHDRWAGWSLALHHAFLITGLPYYFGRRVQGDYIWGSLFFMNASSVCWHLRYFIARGGWEGSRLHAAVSMAFPLTFLVCRFLFMPFAFWQYGRLEGLAWHDVPLHIPPKCLLGLGSISVFNVYWLVKMGRNVAATLGKAKTKRS</sequence>
<dbReference type="AlphaFoldDB" id="A0A8S1IKS3"/>
<evidence type="ECO:0000313" key="9">
    <source>
        <dbReference type="Proteomes" id="UP000708148"/>
    </source>
</evidence>
<keyword evidence="9" id="KW-1185">Reference proteome</keyword>
<feature type="transmembrane region" description="Helical" evidence="6">
    <location>
        <begin position="58"/>
        <end position="78"/>
    </location>
</feature>
<dbReference type="PROSITE" id="PS50922">
    <property type="entry name" value="TLC"/>
    <property type="match status" value="1"/>
</dbReference>
<dbReference type="Proteomes" id="UP000708148">
    <property type="component" value="Unassembled WGS sequence"/>
</dbReference>
<feature type="domain" description="TLC" evidence="7">
    <location>
        <begin position="51"/>
        <end position="255"/>
    </location>
</feature>
<comment type="subcellular location">
    <subcellularLocation>
        <location evidence="1">Membrane</location>
        <topology evidence="1">Multi-pass membrane protein</topology>
    </subcellularLocation>
</comment>
<feature type="transmembrane region" description="Helical" evidence="6">
    <location>
        <begin position="98"/>
        <end position="116"/>
    </location>
</feature>
<dbReference type="GO" id="GO:0016020">
    <property type="term" value="C:membrane"/>
    <property type="evidence" value="ECO:0007669"/>
    <property type="project" value="UniProtKB-SubCell"/>
</dbReference>
<dbReference type="Pfam" id="PF03798">
    <property type="entry name" value="TRAM_LAG1_CLN8"/>
    <property type="match status" value="1"/>
</dbReference>
<feature type="transmembrane region" description="Helical" evidence="6">
    <location>
        <begin position="123"/>
        <end position="144"/>
    </location>
</feature>
<dbReference type="GO" id="GO:0055088">
    <property type="term" value="P:lipid homeostasis"/>
    <property type="evidence" value="ECO:0007669"/>
    <property type="project" value="TreeGrafter"/>
</dbReference>
<organism evidence="8 9">
    <name type="scientific">Ostreobium quekettii</name>
    <dbReference type="NCBI Taxonomy" id="121088"/>
    <lineage>
        <taxon>Eukaryota</taxon>
        <taxon>Viridiplantae</taxon>
        <taxon>Chlorophyta</taxon>
        <taxon>core chlorophytes</taxon>
        <taxon>Ulvophyceae</taxon>
        <taxon>TCBD clade</taxon>
        <taxon>Bryopsidales</taxon>
        <taxon>Ostreobineae</taxon>
        <taxon>Ostreobiaceae</taxon>
        <taxon>Ostreobium</taxon>
    </lineage>
</organism>
<evidence type="ECO:0000256" key="2">
    <source>
        <dbReference type="ARBA" id="ARBA00022692"/>
    </source>
</evidence>
<dbReference type="GO" id="GO:0005783">
    <property type="term" value="C:endoplasmic reticulum"/>
    <property type="evidence" value="ECO:0007669"/>
    <property type="project" value="TreeGrafter"/>
</dbReference>
<dbReference type="OrthoDB" id="10266980at2759"/>
<feature type="transmembrane region" description="Helical" evidence="6">
    <location>
        <begin position="15"/>
        <end position="38"/>
    </location>
</feature>
<evidence type="ECO:0000256" key="6">
    <source>
        <dbReference type="SAM" id="Phobius"/>
    </source>
</evidence>
<name>A0A8S1IKS3_9CHLO</name>